<feature type="compositionally biased region" description="Basic and acidic residues" evidence="1">
    <location>
        <begin position="7"/>
        <end position="21"/>
    </location>
</feature>
<proteinExistence type="predicted"/>
<protein>
    <submittedName>
        <fullName evidence="2">Uncharacterized protein</fullName>
    </submittedName>
</protein>
<evidence type="ECO:0000313" key="2">
    <source>
        <dbReference type="EMBL" id="TFY75295.1"/>
    </source>
</evidence>
<dbReference type="AlphaFoldDB" id="A0A4Y9ZKZ9"/>
<sequence length="228" mass="24888">MPTRSAHRAEIERGMRKETERSATIAATGSHRSSISLEDIDFSTSKHSRRTSMEQVGASPVASALTVVSSNTKAKATLNRAKSPGPLEQSRPQYEEDLMLKLKRVSLRVRVRHQYPARKPTPASVQVPQVKFCLLQPTRPKGVTKSSGGMMPKHGKAGIESLSKIVNLAAERGLGVIEICELLDDLVNYGSLGPRISQALRQDPKPACVCPPDCFDCTDLLKTGEVSW</sequence>
<reference evidence="2 3" key="1">
    <citation type="submission" date="2019-02" db="EMBL/GenBank/DDBJ databases">
        <title>Genome sequencing of the rare red list fungi Hericium alpestre (H. flagellum).</title>
        <authorList>
            <person name="Buettner E."/>
            <person name="Kellner H."/>
        </authorList>
    </citation>
    <scope>NUCLEOTIDE SEQUENCE [LARGE SCALE GENOMIC DNA]</scope>
    <source>
        <strain evidence="2 3">DSM 108284</strain>
    </source>
</reference>
<dbReference type="Proteomes" id="UP000298061">
    <property type="component" value="Unassembled WGS sequence"/>
</dbReference>
<evidence type="ECO:0000313" key="3">
    <source>
        <dbReference type="Proteomes" id="UP000298061"/>
    </source>
</evidence>
<accession>A0A4Y9ZKZ9</accession>
<feature type="region of interest" description="Disordered" evidence="1">
    <location>
        <begin position="1"/>
        <end position="40"/>
    </location>
</feature>
<feature type="compositionally biased region" description="Polar residues" evidence="1">
    <location>
        <begin position="25"/>
        <end position="36"/>
    </location>
</feature>
<name>A0A4Y9ZKZ9_9AGAM</name>
<gene>
    <name evidence="2" type="ORF">EWM64_g8717</name>
</gene>
<evidence type="ECO:0000256" key="1">
    <source>
        <dbReference type="SAM" id="MobiDB-lite"/>
    </source>
</evidence>
<organism evidence="2 3">
    <name type="scientific">Hericium alpestre</name>
    <dbReference type="NCBI Taxonomy" id="135208"/>
    <lineage>
        <taxon>Eukaryota</taxon>
        <taxon>Fungi</taxon>
        <taxon>Dikarya</taxon>
        <taxon>Basidiomycota</taxon>
        <taxon>Agaricomycotina</taxon>
        <taxon>Agaricomycetes</taxon>
        <taxon>Russulales</taxon>
        <taxon>Hericiaceae</taxon>
        <taxon>Hericium</taxon>
    </lineage>
</organism>
<dbReference type="EMBL" id="SFCI01001638">
    <property type="protein sequence ID" value="TFY75295.1"/>
    <property type="molecule type" value="Genomic_DNA"/>
</dbReference>
<keyword evidence="3" id="KW-1185">Reference proteome</keyword>
<comment type="caution">
    <text evidence="2">The sequence shown here is derived from an EMBL/GenBank/DDBJ whole genome shotgun (WGS) entry which is preliminary data.</text>
</comment>